<dbReference type="AlphaFoldDB" id="A0AAD4ED75"/>
<feature type="region of interest" description="Disordered" evidence="1">
    <location>
        <begin position="1"/>
        <end position="62"/>
    </location>
</feature>
<proteinExistence type="predicted"/>
<reference evidence="2" key="1">
    <citation type="journal article" date="2020" name="New Phytol.">
        <title>Comparative genomics reveals dynamic genome evolution in host specialist ectomycorrhizal fungi.</title>
        <authorList>
            <person name="Lofgren L.A."/>
            <person name="Nguyen N.H."/>
            <person name="Vilgalys R."/>
            <person name="Ruytinx J."/>
            <person name="Liao H.L."/>
            <person name="Branco S."/>
            <person name="Kuo A."/>
            <person name="LaButti K."/>
            <person name="Lipzen A."/>
            <person name="Andreopoulos W."/>
            <person name="Pangilinan J."/>
            <person name="Riley R."/>
            <person name="Hundley H."/>
            <person name="Na H."/>
            <person name="Barry K."/>
            <person name="Grigoriev I.V."/>
            <person name="Stajich J.E."/>
            <person name="Kennedy P.G."/>
        </authorList>
    </citation>
    <scope>NUCLEOTIDE SEQUENCE</scope>
    <source>
        <strain evidence="2">FC203</strain>
    </source>
</reference>
<sequence>MHPLSHSLAPSCTSVAPSRTSVSSSCTSVAPSRTSISSSCNSISSSRTSVPSSRNPLAPPQAPPHPLAFLSQLCSILSHLRPILSHPRECRLATTLLTSRKLRYNSFSIARIVSRAQWTTSKTRHSRSYIHITRCLPSCPSHPSPLPRYPPRLLPFSCSHPSSVFV</sequence>
<name>A0AAD4ED75_9AGAM</name>
<evidence type="ECO:0000313" key="2">
    <source>
        <dbReference type="EMBL" id="KAG1902778.1"/>
    </source>
</evidence>
<comment type="caution">
    <text evidence="2">The sequence shown here is derived from an EMBL/GenBank/DDBJ whole genome shotgun (WGS) entry which is preliminary data.</text>
</comment>
<gene>
    <name evidence="2" type="ORF">F5891DRAFT_129482</name>
</gene>
<dbReference type="Proteomes" id="UP001195769">
    <property type="component" value="Unassembled WGS sequence"/>
</dbReference>
<evidence type="ECO:0000313" key="3">
    <source>
        <dbReference type="Proteomes" id="UP001195769"/>
    </source>
</evidence>
<feature type="compositionally biased region" description="Low complexity" evidence="1">
    <location>
        <begin position="13"/>
        <end position="53"/>
    </location>
</feature>
<dbReference type="EMBL" id="JABBWK010000015">
    <property type="protein sequence ID" value="KAG1902778.1"/>
    <property type="molecule type" value="Genomic_DNA"/>
</dbReference>
<dbReference type="GeneID" id="64664889"/>
<dbReference type="RefSeq" id="XP_041228353.1">
    <property type="nucleotide sequence ID" value="XM_041370591.1"/>
</dbReference>
<protein>
    <submittedName>
        <fullName evidence="2">Uncharacterized protein</fullName>
    </submittedName>
</protein>
<organism evidence="2 3">
    <name type="scientific">Suillus fuscotomentosus</name>
    <dbReference type="NCBI Taxonomy" id="1912939"/>
    <lineage>
        <taxon>Eukaryota</taxon>
        <taxon>Fungi</taxon>
        <taxon>Dikarya</taxon>
        <taxon>Basidiomycota</taxon>
        <taxon>Agaricomycotina</taxon>
        <taxon>Agaricomycetes</taxon>
        <taxon>Agaricomycetidae</taxon>
        <taxon>Boletales</taxon>
        <taxon>Suillineae</taxon>
        <taxon>Suillaceae</taxon>
        <taxon>Suillus</taxon>
    </lineage>
</organism>
<accession>A0AAD4ED75</accession>
<keyword evidence="3" id="KW-1185">Reference proteome</keyword>
<evidence type="ECO:0000256" key="1">
    <source>
        <dbReference type="SAM" id="MobiDB-lite"/>
    </source>
</evidence>